<keyword evidence="8 16" id="KW-0812">Transmembrane</keyword>
<dbReference type="InterPro" id="IPR003594">
    <property type="entry name" value="HATPase_dom"/>
</dbReference>
<dbReference type="InterPro" id="IPR003661">
    <property type="entry name" value="HisK_dim/P_dom"/>
</dbReference>
<organism evidence="18 19">
    <name type="scientific">Roseateles asaccharophilus</name>
    <dbReference type="NCBI Taxonomy" id="582607"/>
    <lineage>
        <taxon>Bacteria</taxon>
        <taxon>Pseudomonadati</taxon>
        <taxon>Pseudomonadota</taxon>
        <taxon>Betaproteobacteria</taxon>
        <taxon>Burkholderiales</taxon>
        <taxon>Sphaerotilaceae</taxon>
        <taxon>Roseateles</taxon>
    </lineage>
</organism>
<keyword evidence="10 18" id="KW-0418">Kinase</keyword>
<dbReference type="Gene3D" id="3.30.565.10">
    <property type="entry name" value="Histidine kinase-like ATPase, C-terminal domain"/>
    <property type="match status" value="1"/>
</dbReference>
<keyword evidence="12 16" id="KW-1133">Transmembrane helix</keyword>
<dbReference type="Proteomes" id="UP000295357">
    <property type="component" value="Unassembled WGS sequence"/>
</dbReference>
<evidence type="ECO:0000256" key="5">
    <source>
        <dbReference type="ARBA" id="ARBA00022519"/>
    </source>
</evidence>
<evidence type="ECO:0000259" key="17">
    <source>
        <dbReference type="PROSITE" id="PS50109"/>
    </source>
</evidence>
<dbReference type="GO" id="GO:0005886">
    <property type="term" value="C:plasma membrane"/>
    <property type="evidence" value="ECO:0007669"/>
    <property type="project" value="UniProtKB-SubCell"/>
</dbReference>
<keyword evidence="19" id="KW-1185">Reference proteome</keyword>
<dbReference type="InterPro" id="IPR017055">
    <property type="entry name" value="Sig_transdc_His_kinase_DctB"/>
</dbReference>
<reference evidence="18 19" key="1">
    <citation type="submission" date="2019-03" db="EMBL/GenBank/DDBJ databases">
        <title>Genomic Encyclopedia of Type Strains, Phase IV (KMG-IV): sequencing the most valuable type-strain genomes for metagenomic binning, comparative biology and taxonomic classification.</title>
        <authorList>
            <person name="Goeker M."/>
        </authorList>
    </citation>
    <scope>NUCLEOTIDE SEQUENCE [LARGE SCALE GENOMIC DNA]</scope>
    <source>
        <strain evidence="18 19">DSM 25082</strain>
    </source>
</reference>
<evidence type="ECO:0000256" key="12">
    <source>
        <dbReference type="ARBA" id="ARBA00022989"/>
    </source>
</evidence>
<evidence type="ECO:0000256" key="6">
    <source>
        <dbReference type="ARBA" id="ARBA00022553"/>
    </source>
</evidence>
<comment type="caution">
    <text evidence="18">The sequence shown here is derived from an EMBL/GenBank/DDBJ whole genome shotgun (WGS) entry which is preliminary data.</text>
</comment>
<evidence type="ECO:0000256" key="1">
    <source>
        <dbReference type="ARBA" id="ARBA00000085"/>
    </source>
</evidence>
<name>A0A4R6MSL5_9BURK</name>
<dbReference type="GO" id="GO:0005524">
    <property type="term" value="F:ATP binding"/>
    <property type="evidence" value="ECO:0007669"/>
    <property type="project" value="UniProtKB-KW"/>
</dbReference>
<dbReference type="PROSITE" id="PS50109">
    <property type="entry name" value="HIS_KIN"/>
    <property type="match status" value="1"/>
</dbReference>
<dbReference type="SMART" id="SM00388">
    <property type="entry name" value="HisKA"/>
    <property type="match status" value="1"/>
</dbReference>
<evidence type="ECO:0000256" key="2">
    <source>
        <dbReference type="ARBA" id="ARBA00004429"/>
    </source>
</evidence>
<evidence type="ECO:0000256" key="14">
    <source>
        <dbReference type="ARBA" id="ARBA00023136"/>
    </source>
</evidence>
<dbReference type="RefSeq" id="WP_133605317.1">
    <property type="nucleotide sequence ID" value="NZ_JAUFPJ010000014.1"/>
</dbReference>
<keyword evidence="7" id="KW-0808">Transferase</keyword>
<proteinExistence type="predicted"/>
<protein>
    <recommendedName>
        <fullName evidence="15">C4-dicarboxylate transport sensor protein DctB</fullName>
        <ecNumber evidence="3">2.7.13.3</ecNumber>
    </recommendedName>
</protein>
<gene>
    <name evidence="18" type="ORF">DFR39_1122</name>
</gene>
<dbReference type="AlphaFoldDB" id="A0A4R6MSL5"/>
<dbReference type="InterPro" id="IPR036097">
    <property type="entry name" value="HisK_dim/P_sf"/>
</dbReference>
<evidence type="ECO:0000256" key="10">
    <source>
        <dbReference type="ARBA" id="ARBA00022777"/>
    </source>
</evidence>
<dbReference type="PANTHER" id="PTHR43065:SF46">
    <property type="entry name" value="C4-DICARBOXYLATE TRANSPORT SENSOR PROTEIN DCTB"/>
    <property type="match status" value="1"/>
</dbReference>
<evidence type="ECO:0000313" key="18">
    <source>
        <dbReference type="EMBL" id="TDP04972.1"/>
    </source>
</evidence>
<dbReference type="PIRSF" id="PIRSF036431">
    <property type="entry name" value="STHK_DctB"/>
    <property type="match status" value="1"/>
</dbReference>
<feature type="domain" description="Histidine kinase" evidence="17">
    <location>
        <begin position="402"/>
        <end position="614"/>
    </location>
</feature>
<dbReference type="Pfam" id="PF00512">
    <property type="entry name" value="HisKA"/>
    <property type="match status" value="1"/>
</dbReference>
<keyword evidence="5" id="KW-0997">Cell inner membrane</keyword>
<dbReference type="InterPro" id="IPR005467">
    <property type="entry name" value="His_kinase_dom"/>
</dbReference>
<evidence type="ECO:0000256" key="11">
    <source>
        <dbReference type="ARBA" id="ARBA00022840"/>
    </source>
</evidence>
<sequence>MFQKDALLRWRERLSRRLSRPSFLSYVTVALMLLGWLLGQRLSESAGLSHLEALANERLELYASNLEAELGRHSYLPSLLAVDDSLQALLRNPQDMTLRQRAHQTLARVNVRAGTMQILVADAQARVLAASDDSPAPRRLAEAIASDRRHFFATDSEGRSSDFFLLQPVRQQERLLGVIVVRLSLAPLEATWVDLGLRSQGERLLVADEQDVIIMSSVPYWKFFVLGQADEARRQALRLSGHYPESPFTSVGVDPRRLAGSNAGLVRVPPLEDKPRVIEGPLLLAQERLLVPLGLRMVALSDPSEVWRQARQAGWSGAAFGASLGLVALYLASRRRALHQVFQAKAELQQAHAQLERVVDMRTAELLNANAELKRQIAQRLQAEDELVQAGKLAVLGQMSAGISHEVNQPLTALRALARNSQLLLEAGKPQAVAENLRIMDEMVERMGQITRQLKSFARRNELITAPVSLLDSVHAALLLFQHRLRDEHIELQLRVAAGLRVYCEANRLQQVLVNLVGNALDAMKGEPIRVLCIDALPQGQDRVLVRVVDSGRGLDEALLPRLFEPFFTTKPAGEGLGLGLVISSKIVHEFGGTLRAERQSQGMVFEFDLAVVTWDAVEEATQHV</sequence>
<feature type="transmembrane region" description="Helical" evidence="16">
    <location>
        <begin position="21"/>
        <end position="39"/>
    </location>
</feature>
<keyword evidence="4" id="KW-1003">Cell membrane</keyword>
<dbReference type="CDD" id="cd00082">
    <property type="entry name" value="HisKA"/>
    <property type="match status" value="1"/>
</dbReference>
<keyword evidence="6" id="KW-0597">Phosphoprotein</keyword>
<dbReference type="InterPro" id="IPR036890">
    <property type="entry name" value="HATPase_C_sf"/>
</dbReference>
<dbReference type="OrthoDB" id="9772100at2"/>
<evidence type="ECO:0000256" key="4">
    <source>
        <dbReference type="ARBA" id="ARBA00022475"/>
    </source>
</evidence>
<keyword evidence="11" id="KW-0067">ATP-binding</keyword>
<evidence type="ECO:0000256" key="7">
    <source>
        <dbReference type="ARBA" id="ARBA00022679"/>
    </source>
</evidence>
<dbReference type="SMART" id="SM00387">
    <property type="entry name" value="HATPase_c"/>
    <property type="match status" value="1"/>
</dbReference>
<comment type="catalytic activity">
    <reaction evidence="1">
        <text>ATP + protein L-histidine = ADP + protein N-phospho-L-histidine.</text>
        <dbReference type="EC" id="2.7.13.3"/>
    </reaction>
</comment>
<dbReference type="Pfam" id="PF02518">
    <property type="entry name" value="HATPase_c"/>
    <property type="match status" value="1"/>
</dbReference>
<accession>A0A4R6MSL5</accession>
<keyword evidence="13" id="KW-0902">Two-component regulatory system</keyword>
<dbReference type="PRINTS" id="PR00344">
    <property type="entry name" value="BCTRLSENSOR"/>
</dbReference>
<dbReference type="EMBL" id="SNXE01000012">
    <property type="protein sequence ID" value="TDP04972.1"/>
    <property type="molecule type" value="Genomic_DNA"/>
</dbReference>
<evidence type="ECO:0000256" key="16">
    <source>
        <dbReference type="SAM" id="Phobius"/>
    </source>
</evidence>
<keyword evidence="9" id="KW-0547">Nucleotide-binding</keyword>
<dbReference type="PANTHER" id="PTHR43065">
    <property type="entry name" value="SENSOR HISTIDINE KINASE"/>
    <property type="match status" value="1"/>
</dbReference>
<dbReference type="GO" id="GO:0000155">
    <property type="term" value="F:phosphorelay sensor kinase activity"/>
    <property type="evidence" value="ECO:0007669"/>
    <property type="project" value="InterPro"/>
</dbReference>
<evidence type="ECO:0000313" key="19">
    <source>
        <dbReference type="Proteomes" id="UP000295357"/>
    </source>
</evidence>
<dbReference type="SUPFAM" id="SSF55874">
    <property type="entry name" value="ATPase domain of HSP90 chaperone/DNA topoisomerase II/histidine kinase"/>
    <property type="match status" value="1"/>
</dbReference>
<dbReference type="InterPro" id="IPR004358">
    <property type="entry name" value="Sig_transdc_His_kin-like_C"/>
</dbReference>
<dbReference type="EC" id="2.7.13.3" evidence="3"/>
<evidence type="ECO:0000256" key="13">
    <source>
        <dbReference type="ARBA" id="ARBA00023012"/>
    </source>
</evidence>
<evidence type="ECO:0000256" key="9">
    <source>
        <dbReference type="ARBA" id="ARBA00022741"/>
    </source>
</evidence>
<evidence type="ECO:0000256" key="15">
    <source>
        <dbReference type="ARBA" id="ARBA00073143"/>
    </source>
</evidence>
<dbReference type="Gene3D" id="3.30.450.20">
    <property type="entry name" value="PAS domain"/>
    <property type="match status" value="2"/>
</dbReference>
<comment type="subcellular location">
    <subcellularLocation>
        <location evidence="2">Cell inner membrane</location>
        <topology evidence="2">Multi-pass membrane protein</topology>
    </subcellularLocation>
</comment>
<dbReference type="SUPFAM" id="SSF47384">
    <property type="entry name" value="Homodimeric domain of signal transducing histidine kinase"/>
    <property type="match status" value="1"/>
</dbReference>
<evidence type="ECO:0000256" key="8">
    <source>
        <dbReference type="ARBA" id="ARBA00022692"/>
    </source>
</evidence>
<keyword evidence="14 16" id="KW-0472">Membrane</keyword>
<dbReference type="Gene3D" id="1.10.287.130">
    <property type="match status" value="1"/>
</dbReference>
<dbReference type="FunFam" id="1.10.287.130:FF:000049">
    <property type="entry name" value="C4-dicarboxylate transport sensor protein DctB"/>
    <property type="match status" value="1"/>
</dbReference>
<evidence type="ECO:0000256" key="3">
    <source>
        <dbReference type="ARBA" id="ARBA00012438"/>
    </source>
</evidence>